<sequence>MALHQAAADLNVLGGEASVMYITDREIGAGRQAFSRYGDQIYMRAGLRQSRPESALKMFDVPRRNSAPYDSHFILPELWPDMAAALINHGCPNVYLWWLSVDNFPLTFFNQLANQQLIRQCHNLCQSAYAADFLRQNGATQVSMLSDYIDLKPKEPELPFAARDIDITYLPAKARGAEPQVARLSEIYKVVAIENMSRDQVLDTLSRSKTFIDFGHHPGKDRVPREAALCGAIPLVRHVGAARYTQDVPLPKALLLPTEVFFQEEMLLTRIKAVLEAPERFTDDLDRYRAQIMQQKSVFEAELSALLQRKDPPVPASQPKQVLPLPAE</sequence>
<reference evidence="2 3" key="1">
    <citation type="submission" date="2019-10" db="EMBL/GenBank/DDBJ databases">
        <title>Epibacterium sp. nov., isolated from seawater.</title>
        <authorList>
            <person name="Zhang X."/>
            <person name="Li N."/>
        </authorList>
    </citation>
    <scope>NUCLEOTIDE SEQUENCE [LARGE SCALE GENOMIC DNA]</scope>
    <source>
        <strain evidence="2 3">SM1969</strain>
    </source>
</reference>
<evidence type="ECO:0000313" key="2">
    <source>
        <dbReference type="EMBL" id="MQY44318.1"/>
    </source>
</evidence>
<protein>
    <recommendedName>
        <fullName evidence="4">Glycosyltransferase family 1 protein</fullName>
    </recommendedName>
</protein>
<dbReference type="RefSeq" id="WP_153549207.1">
    <property type="nucleotide sequence ID" value="NZ_WIXK01000013.1"/>
</dbReference>
<accession>A0A844AXL0</accession>
<name>A0A844AXL0_9RHOB</name>
<dbReference type="EMBL" id="WIXK01000013">
    <property type="protein sequence ID" value="MQY44318.1"/>
    <property type="molecule type" value="Genomic_DNA"/>
</dbReference>
<keyword evidence="3" id="KW-1185">Reference proteome</keyword>
<evidence type="ECO:0008006" key="4">
    <source>
        <dbReference type="Google" id="ProtNLM"/>
    </source>
</evidence>
<feature type="region of interest" description="Disordered" evidence="1">
    <location>
        <begin position="309"/>
        <end position="328"/>
    </location>
</feature>
<evidence type="ECO:0000313" key="3">
    <source>
        <dbReference type="Proteomes" id="UP000436694"/>
    </source>
</evidence>
<gene>
    <name evidence="2" type="ORF">GG681_16850</name>
</gene>
<dbReference type="Proteomes" id="UP000436694">
    <property type="component" value="Unassembled WGS sequence"/>
</dbReference>
<organism evidence="2 3">
    <name type="scientific">Tritonibacter aquimaris</name>
    <dbReference type="NCBI Taxonomy" id="2663379"/>
    <lineage>
        <taxon>Bacteria</taxon>
        <taxon>Pseudomonadati</taxon>
        <taxon>Pseudomonadota</taxon>
        <taxon>Alphaproteobacteria</taxon>
        <taxon>Rhodobacterales</taxon>
        <taxon>Paracoccaceae</taxon>
        <taxon>Tritonibacter</taxon>
    </lineage>
</organism>
<dbReference type="AlphaFoldDB" id="A0A844AXL0"/>
<evidence type="ECO:0000256" key="1">
    <source>
        <dbReference type="SAM" id="MobiDB-lite"/>
    </source>
</evidence>
<proteinExistence type="predicted"/>
<comment type="caution">
    <text evidence="2">The sequence shown here is derived from an EMBL/GenBank/DDBJ whole genome shotgun (WGS) entry which is preliminary data.</text>
</comment>